<dbReference type="SMART" id="SM00320">
    <property type="entry name" value="WD40"/>
    <property type="match status" value="13"/>
</dbReference>
<gene>
    <name evidence="5" type="ORF">FIBSPDRAFT_913884</name>
</gene>
<keyword evidence="1 3" id="KW-0853">WD repeat</keyword>
<feature type="domain" description="NACHT" evidence="4">
    <location>
        <begin position="33"/>
        <end position="170"/>
    </location>
</feature>
<feature type="repeat" description="WD" evidence="3">
    <location>
        <begin position="556"/>
        <end position="597"/>
    </location>
</feature>
<evidence type="ECO:0000256" key="3">
    <source>
        <dbReference type="PROSITE-ProRule" id="PRU00221"/>
    </source>
</evidence>
<dbReference type="CDD" id="cd00200">
    <property type="entry name" value="WD40"/>
    <property type="match status" value="1"/>
</dbReference>
<dbReference type="SUPFAM" id="SSF50998">
    <property type="entry name" value="Quinoprotein alcohol dehydrogenase-like"/>
    <property type="match status" value="1"/>
</dbReference>
<evidence type="ECO:0000313" key="5">
    <source>
        <dbReference type="EMBL" id="KZP10330.1"/>
    </source>
</evidence>
<evidence type="ECO:0000256" key="1">
    <source>
        <dbReference type="ARBA" id="ARBA00022574"/>
    </source>
</evidence>
<dbReference type="SUPFAM" id="SSF50978">
    <property type="entry name" value="WD40 repeat-like"/>
    <property type="match status" value="1"/>
</dbReference>
<organism evidence="5 6">
    <name type="scientific">Athelia psychrophila</name>
    <dbReference type="NCBI Taxonomy" id="1759441"/>
    <lineage>
        <taxon>Eukaryota</taxon>
        <taxon>Fungi</taxon>
        <taxon>Dikarya</taxon>
        <taxon>Basidiomycota</taxon>
        <taxon>Agaricomycotina</taxon>
        <taxon>Agaricomycetes</taxon>
        <taxon>Agaricomycetidae</taxon>
        <taxon>Atheliales</taxon>
        <taxon>Atheliaceae</taxon>
        <taxon>Athelia</taxon>
    </lineage>
</organism>
<dbReference type="PROSITE" id="PS50082">
    <property type="entry name" value="WD_REPEATS_2"/>
    <property type="match status" value="12"/>
</dbReference>
<dbReference type="InterPro" id="IPR001680">
    <property type="entry name" value="WD40_rpt"/>
</dbReference>
<feature type="repeat" description="WD" evidence="3">
    <location>
        <begin position="887"/>
        <end position="928"/>
    </location>
</feature>
<name>A0A165Z8M0_9AGAM</name>
<reference evidence="5 6" key="1">
    <citation type="journal article" date="2016" name="Mol. Biol. Evol.">
        <title>Comparative Genomics of Early-Diverging Mushroom-Forming Fungi Provides Insights into the Origins of Lignocellulose Decay Capabilities.</title>
        <authorList>
            <person name="Nagy L.G."/>
            <person name="Riley R."/>
            <person name="Tritt A."/>
            <person name="Adam C."/>
            <person name="Daum C."/>
            <person name="Floudas D."/>
            <person name="Sun H."/>
            <person name="Yadav J.S."/>
            <person name="Pangilinan J."/>
            <person name="Larsson K.H."/>
            <person name="Matsuura K."/>
            <person name="Barry K."/>
            <person name="Labutti K."/>
            <person name="Kuo R."/>
            <person name="Ohm R.A."/>
            <person name="Bhattacharya S.S."/>
            <person name="Shirouzu T."/>
            <person name="Yoshinaga Y."/>
            <person name="Martin F.M."/>
            <person name="Grigoriev I.V."/>
            <person name="Hibbett D.S."/>
        </authorList>
    </citation>
    <scope>NUCLEOTIDE SEQUENCE [LARGE SCALE GENOMIC DNA]</scope>
    <source>
        <strain evidence="5 6">CBS 109695</strain>
    </source>
</reference>
<keyword evidence="6" id="KW-1185">Reference proteome</keyword>
<feature type="repeat" description="WD" evidence="3">
    <location>
        <begin position="844"/>
        <end position="885"/>
    </location>
</feature>
<dbReference type="Gene3D" id="3.40.50.300">
    <property type="entry name" value="P-loop containing nucleotide triphosphate hydrolases"/>
    <property type="match status" value="1"/>
</dbReference>
<dbReference type="PANTHER" id="PTHR22847">
    <property type="entry name" value="WD40 REPEAT PROTEIN"/>
    <property type="match status" value="1"/>
</dbReference>
<dbReference type="Pfam" id="PF24883">
    <property type="entry name" value="NPHP3_N"/>
    <property type="match status" value="1"/>
</dbReference>
<evidence type="ECO:0000256" key="2">
    <source>
        <dbReference type="ARBA" id="ARBA00022737"/>
    </source>
</evidence>
<dbReference type="SUPFAM" id="SSF50969">
    <property type="entry name" value="YVTN repeat-like/Quinoprotein amine dehydrogenase"/>
    <property type="match status" value="1"/>
</dbReference>
<dbReference type="InterPro" id="IPR015943">
    <property type="entry name" value="WD40/YVTN_repeat-like_dom_sf"/>
</dbReference>
<dbReference type="EMBL" id="KV417682">
    <property type="protein sequence ID" value="KZP10330.1"/>
    <property type="molecule type" value="Genomic_DNA"/>
</dbReference>
<protein>
    <submittedName>
        <fullName evidence="5">WD40 repeat-like protein</fullName>
    </submittedName>
</protein>
<dbReference type="PROSITE" id="PS00678">
    <property type="entry name" value="WD_REPEATS_1"/>
    <property type="match status" value="8"/>
</dbReference>
<proteinExistence type="predicted"/>
<dbReference type="SUPFAM" id="SSF52540">
    <property type="entry name" value="P-loop containing nucleoside triphosphate hydrolases"/>
    <property type="match status" value="1"/>
</dbReference>
<dbReference type="InterPro" id="IPR027417">
    <property type="entry name" value="P-loop_NTPase"/>
</dbReference>
<dbReference type="InterPro" id="IPR056884">
    <property type="entry name" value="NPHP3-like_N"/>
</dbReference>
<feature type="repeat" description="WD" evidence="3">
    <location>
        <begin position="607"/>
        <end position="629"/>
    </location>
</feature>
<feature type="repeat" description="WD" evidence="3">
    <location>
        <begin position="930"/>
        <end position="971"/>
    </location>
</feature>
<dbReference type="PROSITE" id="PS50837">
    <property type="entry name" value="NACHT"/>
    <property type="match status" value="1"/>
</dbReference>
<dbReference type="Pfam" id="PF00400">
    <property type="entry name" value="WD40"/>
    <property type="match status" value="12"/>
</dbReference>
<dbReference type="InterPro" id="IPR011044">
    <property type="entry name" value="Quino_amine_DH_bsu"/>
</dbReference>
<feature type="repeat" description="WD" evidence="3">
    <location>
        <begin position="760"/>
        <end position="801"/>
    </location>
</feature>
<dbReference type="InterPro" id="IPR036322">
    <property type="entry name" value="WD40_repeat_dom_sf"/>
</dbReference>
<feature type="repeat" description="WD" evidence="3">
    <location>
        <begin position="631"/>
        <end position="672"/>
    </location>
</feature>
<dbReference type="GO" id="GO:1990234">
    <property type="term" value="C:transferase complex"/>
    <property type="evidence" value="ECO:0007669"/>
    <property type="project" value="UniProtKB-ARBA"/>
</dbReference>
<dbReference type="PROSITE" id="PS50294">
    <property type="entry name" value="WD_REPEATS_REGION"/>
    <property type="match status" value="9"/>
</dbReference>
<accession>A0A165Z8M0</accession>
<dbReference type="InterPro" id="IPR020472">
    <property type="entry name" value="WD40_PAC1"/>
</dbReference>
<dbReference type="InterPro" id="IPR019775">
    <property type="entry name" value="WD40_repeat_CS"/>
</dbReference>
<evidence type="ECO:0000313" key="6">
    <source>
        <dbReference type="Proteomes" id="UP000076532"/>
    </source>
</evidence>
<feature type="repeat" description="WD" evidence="3">
    <location>
        <begin position="803"/>
        <end position="844"/>
    </location>
</feature>
<evidence type="ECO:0000259" key="4">
    <source>
        <dbReference type="PROSITE" id="PS50837"/>
    </source>
</evidence>
<keyword evidence="2" id="KW-0677">Repeat</keyword>
<feature type="repeat" description="WD" evidence="3">
    <location>
        <begin position="674"/>
        <end position="715"/>
    </location>
</feature>
<dbReference type="OrthoDB" id="538223at2759"/>
<dbReference type="Gene3D" id="2.130.10.10">
    <property type="entry name" value="YVTN repeat-like/Quinoprotein amine dehydrogenase"/>
    <property type="match status" value="6"/>
</dbReference>
<dbReference type="Proteomes" id="UP000076532">
    <property type="component" value="Unassembled WGS sequence"/>
</dbReference>
<dbReference type="STRING" id="436010.A0A165Z8M0"/>
<feature type="repeat" description="WD" evidence="3">
    <location>
        <begin position="981"/>
        <end position="1003"/>
    </location>
</feature>
<feature type="repeat" description="WD" evidence="3">
    <location>
        <begin position="1071"/>
        <end position="1112"/>
    </location>
</feature>
<dbReference type="PRINTS" id="PR00320">
    <property type="entry name" value="GPROTEINBRPT"/>
</dbReference>
<dbReference type="AlphaFoldDB" id="A0A165Z8M0"/>
<feature type="repeat" description="WD" evidence="3">
    <location>
        <begin position="717"/>
        <end position="758"/>
    </location>
</feature>
<dbReference type="PANTHER" id="PTHR22847:SF637">
    <property type="entry name" value="WD REPEAT DOMAIN 5B"/>
    <property type="match status" value="1"/>
</dbReference>
<sequence length="1202" mass="132014">MDATSRPLCLDGTRTTILQNLISDLTTLGSETNVTWLYGMAGSGKSTISTTVAEQLQDRGQRGAFLFFNRNSPAQSSPDGVIRTIAYQLAFSNAALRDAICHAIEQDTQIATRTLDAQFKALLMTMPMVIVLDAFDECGDAESRRALVYLLITNLPLLPHHFRFFITSRPELDLKNAFGSHPAIKSVTLSAAEWSSASDVVYYLRHELHALYQARTEKFGSRAGNSFIWAATGIRYLHAAADLDENSPARFLSDLAYDTGTLSQQAFSLADLYTTALRSASNWAPNTASTETCRRILGIVVLGRIPLTDEAIDHILSLEGPKSCRPILRKLGCLLQWSEGLPVRTLHVSFADYLIDGRACGDQPWFIDESKHHADYTIGCLHVMKKLLRFNICELKTSYLMNRDVEGLTERVVSSIPSSLAYACRFWPEHLRNANTRDDNVRQLILEFFRASFLYWLEVLSLIGEGRAALDAMVIVERYSKDHHDTVHVFAKDGIKFVGAFASIIADSAPHVYISTLPFAPSTSVIKQCYLSVIKRTLRVTNSTRTDWPSCEQVIEGHNTDRVNSVAFSPDGERVASGSNDRTIRIWDARTGKLVAGPFEGHTRSHVASCSNDKTIRIWDARTGKLVAGPFEGHTGQVNSVVLSPNGQRVASCSDDKTILIWDARTGKLVAGPFRGHTEHVCSVAFSPDGECVASGARDNTIRIWDAHTGRLVAGPFEGHTAWVQSVAFSPDGERVASGARDNTIRIWDARTGKLVAAPFEGHKAWVQSVAFSPDGGRVTSGSWDNTIRIWDARTGKLVAGPLKGHTAWVRSVAFSPDGECIASGSWDNTIRIWDARTELITTSERHRGPVNSVTFSPDGERVASGSSDRTIRIWDARTGKLVAGPFKGHREVVNSVAFSPDGKRVASSSNDGTIRIWDARTGKLVAGPFEGPRVLMSSVAFSSDGERVAYGSCDQTIRIWDARTGKLVAGPFEGHTAFCVASSSWDNTIRIWDARTGKLVRILSFSTDLTIRIWDIHTGTLVAGPFETHTDLVRSAAFSLDGEHIMLSSYRSTIHILDAHNGKLVAGPFQGGHIGLVNCAAFSPDGEHIASGSDDMSIHIRNARTGALLAAPFKGHAVSVTSATFADVSSRSKEPRSYTTSSTHLTNGWMQKSPTELLFWVPPEYRTRLWRPSDTLVIGQPCTYLDLTHFVYGENWAQCHI</sequence>
<dbReference type="InterPro" id="IPR011047">
    <property type="entry name" value="Quinoprotein_ADH-like_sf"/>
</dbReference>
<dbReference type="InterPro" id="IPR007111">
    <property type="entry name" value="NACHT_NTPase"/>
</dbReference>